<dbReference type="EMBL" id="DSXI01000097">
    <property type="protein sequence ID" value="HGS04452.1"/>
    <property type="molecule type" value="Genomic_DNA"/>
</dbReference>
<evidence type="ECO:0000313" key="2">
    <source>
        <dbReference type="EMBL" id="HGS04452.1"/>
    </source>
</evidence>
<dbReference type="SMART" id="SM00642">
    <property type="entry name" value="Aamy"/>
    <property type="match status" value="1"/>
</dbReference>
<dbReference type="GO" id="GO:0005975">
    <property type="term" value="P:carbohydrate metabolic process"/>
    <property type="evidence" value="ECO:0007669"/>
    <property type="project" value="InterPro"/>
</dbReference>
<dbReference type="AlphaFoldDB" id="A0A7V4G6V6"/>
<evidence type="ECO:0000259" key="1">
    <source>
        <dbReference type="SMART" id="SM00642"/>
    </source>
</evidence>
<gene>
    <name evidence="2" type="ORF">ENT08_01705</name>
</gene>
<accession>A0A7V4G6V6</accession>
<dbReference type="InterPro" id="IPR006047">
    <property type="entry name" value="GH13_cat_dom"/>
</dbReference>
<feature type="domain" description="Glycosyl hydrolase family 13 catalytic" evidence="1">
    <location>
        <begin position="26"/>
        <end position="352"/>
    </location>
</feature>
<protein>
    <submittedName>
        <fullName evidence="2">Alpha-amylase</fullName>
    </submittedName>
</protein>
<organism evidence="2">
    <name type="scientific">Desulfobacca acetoxidans</name>
    <dbReference type="NCBI Taxonomy" id="60893"/>
    <lineage>
        <taxon>Bacteria</taxon>
        <taxon>Pseudomonadati</taxon>
        <taxon>Thermodesulfobacteriota</taxon>
        <taxon>Desulfobaccia</taxon>
        <taxon>Desulfobaccales</taxon>
        <taxon>Desulfobaccaceae</taxon>
        <taxon>Desulfobacca</taxon>
    </lineage>
</organism>
<dbReference type="SUPFAM" id="SSF51445">
    <property type="entry name" value="(Trans)glycosidases"/>
    <property type="match status" value="1"/>
</dbReference>
<dbReference type="Pfam" id="PF14701">
    <property type="entry name" value="hDGE_amylase"/>
    <property type="match status" value="1"/>
</dbReference>
<name>A0A7V4G6V6_9BACT</name>
<dbReference type="Gene3D" id="3.20.20.80">
    <property type="entry name" value="Glycosidases"/>
    <property type="match status" value="1"/>
</dbReference>
<dbReference type="InterPro" id="IPR017853">
    <property type="entry name" value="GH"/>
</dbReference>
<reference evidence="2" key="1">
    <citation type="journal article" date="2020" name="mSystems">
        <title>Genome- and Community-Level Interaction Insights into Carbon Utilization and Element Cycling Functions of Hydrothermarchaeota in Hydrothermal Sediment.</title>
        <authorList>
            <person name="Zhou Z."/>
            <person name="Liu Y."/>
            <person name="Xu W."/>
            <person name="Pan J."/>
            <person name="Luo Z.H."/>
            <person name="Li M."/>
        </authorList>
    </citation>
    <scope>NUCLEOTIDE SEQUENCE [LARGE SCALE GENOMIC DNA]</scope>
    <source>
        <strain evidence="2">SpSt-548</strain>
    </source>
</reference>
<sequence>MLPRPSPHLKSLHTLWRERAVMAEVPLIYNLFPPLIGSIPRWETHLERIAAMGFNWIYLNPIHTPGLSGSLYAVKDYFGINPLFYPESGEDPEAALARFLKSAGRLGLRVMLDLVINHTAIDSPLTVAHPEWYAKDEAGRIKNPGCIDPADARKVTVWGDLAELEYWPPPDPEGLLHYWDQVVSYYVRLGFVGFRADAAYKIPGWFWGRLISEIRSLAPEVQFFAETLGCRLEECEQLMTAGFDFLYNSSKWWDFKAEWCLEQYNRFRRLAPSISFPETHDTERLAQESGGAVEVARQRYLFAAFFSTGLMMPVGYEYGFRKKLHVVHTRPEDWESPTYDLSAYITAVNRLKKTCPVLQEEGPIVALPPAPPREVVWLLKSRESRRGRVAAVINPTREAQETLWPETDTVLGGPPSAWRDITPDMIPLKPAAARPFTLGPSRLRLFYHPEGEPLGAG</sequence>
<dbReference type="InterPro" id="IPR032792">
    <property type="entry name" value="AGL_glucanoTrfase"/>
</dbReference>
<proteinExistence type="predicted"/>
<dbReference type="PANTHER" id="PTHR47786">
    <property type="entry name" value="ALPHA-1,4-GLUCAN:MALTOSE-1-PHOSPHATE MALTOSYLTRANSFERASE"/>
    <property type="match status" value="1"/>
</dbReference>
<comment type="caution">
    <text evidence="2">The sequence shown here is derived from an EMBL/GenBank/DDBJ whole genome shotgun (WGS) entry which is preliminary data.</text>
</comment>
<dbReference type="PANTHER" id="PTHR47786:SF2">
    <property type="entry name" value="GLYCOSYL HYDROLASE FAMILY 13 CATALYTIC DOMAIN-CONTAINING PROTEIN"/>
    <property type="match status" value="1"/>
</dbReference>